<sequence>MPMTESAAALHARYGEAAPDTAIPWNPALDLLLSHRSVRAYRPDPLPEGTLEALVAAAQSAATSSNMQAWSVVAVTDPGSKRRLAAVAGGQRHIEQCPLLLVFLADLSRHARLSERTGQPLEGLPFLETFLVAALDAGLAAQNAVIAAESLGLGTVYIGALRNDVEAVAEELGLPPGATAVFGLCVGHAAPDGGAVKPRLPQAAVLHHGRYDPEADMRALPGYDAALEAFSRAQERSPYTWTQRAMARWGTLRAMAGRDRLREALGRLGFPLR</sequence>
<dbReference type="InterPro" id="IPR016446">
    <property type="entry name" value="Flavin_OxRdtase_Frp"/>
</dbReference>
<feature type="domain" description="Nitroreductase" evidence="6">
    <location>
        <begin position="34"/>
        <end position="188"/>
    </location>
</feature>
<organism evidence="7 8">
    <name type="scientific">Roseomonas gilardii</name>
    <dbReference type="NCBI Taxonomy" id="257708"/>
    <lineage>
        <taxon>Bacteria</taxon>
        <taxon>Pseudomonadati</taxon>
        <taxon>Pseudomonadota</taxon>
        <taxon>Alphaproteobacteria</taxon>
        <taxon>Acetobacterales</taxon>
        <taxon>Roseomonadaceae</taxon>
        <taxon>Roseomonas</taxon>
    </lineage>
</organism>
<dbReference type="PANTHER" id="PTHR43425:SF2">
    <property type="entry name" value="OXYGEN-INSENSITIVE NADPH NITROREDUCTASE"/>
    <property type="match status" value="1"/>
</dbReference>
<dbReference type="PIRSF" id="PIRSF005426">
    <property type="entry name" value="Frp"/>
    <property type="match status" value="1"/>
</dbReference>
<name>A0A1L7ACY0_9PROT</name>
<evidence type="ECO:0000259" key="6">
    <source>
        <dbReference type="Pfam" id="PF00881"/>
    </source>
</evidence>
<accession>A0A1L7ACY0</accession>
<evidence type="ECO:0000256" key="3">
    <source>
        <dbReference type="ARBA" id="ARBA00022643"/>
    </source>
</evidence>
<dbReference type="Pfam" id="PF00881">
    <property type="entry name" value="Nitroreductase"/>
    <property type="match status" value="1"/>
</dbReference>
<dbReference type="GO" id="GO:0016491">
    <property type="term" value="F:oxidoreductase activity"/>
    <property type="evidence" value="ECO:0007669"/>
    <property type="project" value="UniProtKB-UniRule"/>
</dbReference>
<evidence type="ECO:0000313" key="7">
    <source>
        <dbReference type="EMBL" id="APT56657.1"/>
    </source>
</evidence>
<evidence type="ECO:0000256" key="4">
    <source>
        <dbReference type="ARBA" id="ARBA00023002"/>
    </source>
</evidence>
<dbReference type="InterPro" id="IPR000415">
    <property type="entry name" value="Nitroreductase-like"/>
</dbReference>
<dbReference type="PANTHER" id="PTHR43425">
    <property type="entry name" value="OXYGEN-INSENSITIVE NADPH NITROREDUCTASE"/>
    <property type="match status" value="1"/>
</dbReference>
<keyword evidence="2 5" id="KW-0285">Flavoprotein</keyword>
<protein>
    <submittedName>
        <fullName evidence="7">NADPH-dependent oxidoreductase</fullName>
    </submittedName>
</protein>
<keyword evidence="5" id="KW-0521">NADP</keyword>
<dbReference type="AlphaFoldDB" id="A0A1L7ACY0"/>
<gene>
    <name evidence="7" type="ORF">RGI145_05590</name>
</gene>
<proteinExistence type="inferred from homology"/>
<evidence type="ECO:0000313" key="8">
    <source>
        <dbReference type="Proteomes" id="UP000185494"/>
    </source>
</evidence>
<dbReference type="CDD" id="cd02146">
    <property type="entry name" value="NfsA-like"/>
    <property type="match status" value="1"/>
</dbReference>
<keyword evidence="3 5" id="KW-0288">FMN</keyword>
<dbReference type="EMBL" id="CP015583">
    <property type="protein sequence ID" value="APT56657.1"/>
    <property type="molecule type" value="Genomic_DNA"/>
</dbReference>
<dbReference type="Proteomes" id="UP000185494">
    <property type="component" value="Chromosome 1"/>
</dbReference>
<dbReference type="Gene3D" id="3.40.109.10">
    <property type="entry name" value="NADH Oxidase"/>
    <property type="match status" value="1"/>
</dbReference>
<dbReference type="InterPro" id="IPR029479">
    <property type="entry name" value="Nitroreductase"/>
</dbReference>
<dbReference type="STRING" id="257708.RGI145_05590"/>
<dbReference type="KEGG" id="rgi:RGI145_05590"/>
<dbReference type="eggNOG" id="COG0778">
    <property type="taxonomic scope" value="Bacteria"/>
</dbReference>
<evidence type="ECO:0000256" key="1">
    <source>
        <dbReference type="ARBA" id="ARBA00008366"/>
    </source>
</evidence>
<evidence type="ECO:0000256" key="5">
    <source>
        <dbReference type="PIRNR" id="PIRNR005426"/>
    </source>
</evidence>
<comment type="similarity">
    <text evidence="1 5">Belongs to the flavin oxidoreductase frp family.</text>
</comment>
<dbReference type="SUPFAM" id="SSF55469">
    <property type="entry name" value="FMN-dependent nitroreductase-like"/>
    <property type="match status" value="1"/>
</dbReference>
<keyword evidence="4 5" id="KW-0560">Oxidoreductase</keyword>
<evidence type="ECO:0000256" key="2">
    <source>
        <dbReference type="ARBA" id="ARBA00022630"/>
    </source>
</evidence>
<reference evidence="7 8" key="1">
    <citation type="submission" date="2016-05" db="EMBL/GenBank/DDBJ databases">
        <title>Complete Genome and Methylome Analysis of Psychrotrophic Bacterial Isolates from Antarctic Lake Untersee.</title>
        <authorList>
            <person name="Fomenkov A."/>
            <person name="Akimov V.N."/>
            <person name="Vasilyeva L.V."/>
            <person name="Andersen D."/>
            <person name="Vincze T."/>
            <person name="Roberts R.J."/>
        </authorList>
    </citation>
    <scope>NUCLEOTIDE SEQUENCE [LARGE SCALE GENOMIC DNA]</scope>
    <source>
        <strain evidence="7 8">U14-5</strain>
    </source>
</reference>